<protein>
    <recommendedName>
        <fullName evidence="4">DUF3159 domain-containing protein</fullName>
    </recommendedName>
</protein>
<gene>
    <name evidence="2" type="ORF">DMA12_15210</name>
</gene>
<sequence>MPPATQDKPKPKAGGLLSTLMELALSFGGYYLLRAFGVSVFWALTIPAIAVAAVAVTVTVRRRRVDLIGSLVLFEIIATIVLSLVTQSPKIAAVREPVYILIGGLFCLATLFYRTPLTHLSTSSVAAFGDPKRERAFARAWEDVPRYRMWQRLLTGAFSTIMILFSLVRMYLLVTATDAGIAHAVDVSNLLSLVMIGALVVVSGVLIQPPRKIIEQLVKQMDASAA</sequence>
<dbReference type="Proteomes" id="UP000286716">
    <property type="component" value="Unassembled WGS sequence"/>
</dbReference>
<dbReference type="AlphaFoldDB" id="A0A428WPB8"/>
<accession>A0A428WPB8</accession>
<feature type="transmembrane region" description="Helical" evidence="1">
    <location>
        <begin position="39"/>
        <end position="60"/>
    </location>
</feature>
<feature type="transmembrane region" description="Helical" evidence="1">
    <location>
        <begin position="67"/>
        <end position="85"/>
    </location>
</feature>
<feature type="transmembrane region" description="Helical" evidence="1">
    <location>
        <begin position="187"/>
        <end position="207"/>
    </location>
</feature>
<evidence type="ECO:0008006" key="4">
    <source>
        <dbReference type="Google" id="ProtNLM"/>
    </source>
</evidence>
<dbReference type="OrthoDB" id="3781030at2"/>
<evidence type="ECO:0000256" key="1">
    <source>
        <dbReference type="SAM" id="Phobius"/>
    </source>
</evidence>
<feature type="transmembrane region" description="Helical" evidence="1">
    <location>
        <begin position="97"/>
        <end position="113"/>
    </location>
</feature>
<feature type="transmembrane region" description="Helical" evidence="1">
    <location>
        <begin position="153"/>
        <end position="172"/>
    </location>
</feature>
<dbReference type="NCBIfam" id="NF041646">
    <property type="entry name" value="VC0807_fam"/>
    <property type="match status" value="1"/>
</dbReference>
<evidence type="ECO:0000313" key="2">
    <source>
        <dbReference type="EMBL" id="RSM44889.1"/>
    </source>
</evidence>
<keyword evidence="1" id="KW-1133">Transmembrane helix</keyword>
<reference evidence="2 3" key="1">
    <citation type="submission" date="2018-05" db="EMBL/GenBank/DDBJ databases">
        <title>Evolution of GPA BGCs.</title>
        <authorList>
            <person name="Waglechner N."/>
            <person name="Wright G.D."/>
        </authorList>
    </citation>
    <scope>NUCLEOTIDE SEQUENCE [LARGE SCALE GENOMIC DNA]</scope>
    <source>
        <strain evidence="2 3">DSM 5908</strain>
    </source>
</reference>
<feature type="transmembrane region" description="Helical" evidence="1">
    <location>
        <begin position="12"/>
        <end position="33"/>
    </location>
</feature>
<dbReference type="RefSeq" id="WP_020639546.1">
    <property type="nucleotide sequence ID" value="NZ_QHHU01000018.1"/>
</dbReference>
<keyword evidence="1" id="KW-0812">Transmembrane</keyword>
<keyword evidence="1" id="KW-0472">Membrane</keyword>
<organism evidence="2 3">
    <name type="scientific">Amycolatopsis balhimycina DSM 5908</name>
    <dbReference type="NCBI Taxonomy" id="1081091"/>
    <lineage>
        <taxon>Bacteria</taxon>
        <taxon>Bacillati</taxon>
        <taxon>Actinomycetota</taxon>
        <taxon>Actinomycetes</taxon>
        <taxon>Pseudonocardiales</taxon>
        <taxon>Pseudonocardiaceae</taxon>
        <taxon>Amycolatopsis</taxon>
    </lineage>
</organism>
<proteinExistence type="predicted"/>
<keyword evidence="3" id="KW-1185">Reference proteome</keyword>
<comment type="caution">
    <text evidence="2">The sequence shown here is derived from an EMBL/GenBank/DDBJ whole genome shotgun (WGS) entry which is preliminary data.</text>
</comment>
<evidence type="ECO:0000313" key="3">
    <source>
        <dbReference type="Proteomes" id="UP000286716"/>
    </source>
</evidence>
<dbReference type="EMBL" id="QHHU01000018">
    <property type="protein sequence ID" value="RSM44889.1"/>
    <property type="molecule type" value="Genomic_DNA"/>
</dbReference>
<name>A0A428WPB8_AMYBA</name>